<feature type="transmembrane region" description="Helical" evidence="7">
    <location>
        <begin position="110"/>
        <end position="130"/>
    </location>
</feature>
<gene>
    <name evidence="8" type="ORF">SAMN06296052_101408</name>
</gene>
<keyword evidence="5 7" id="KW-1133">Transmembrane helix</keyword>
<proteinExistence type="inferred from homology"/>
<keyword evidence="3" id="KW-1003">Cell membrane</keyword>
<reference evidence="9" key="1">
    <citation type="submission" date="2017-06" db="EMBL/GenBank/DDBJ databases">
        <authorList>
            <person name="Varghese N."/>
            <person name="Submissions S."/>
        </authorList>
    </citation>
    <scope>NUCLEOTIDE SEQUENCE [LARGE SCALE GENOMIC DNA]</scope>
    <source>
        <strain evidence="9">NKM1</strain>
    </source>
</reference>
<keyword evidence="9" id="KW-1185">Reference proteome</keyword>
<evidence type="ECO:0000256" key="7">
    <source>
        <dbReference type="RuleBase" id="RU362048"/>
    </source>
</evidence>
<evidence type="ECO:0000256" key="1">
    <source>
        <dbReference type="ARBA" id="ARBA00004651"/>
    </source>
</evidence>
<evidence type="ECO:0000256" key="6">
    <source>
        <dbReference type="ARBA" id="ARBA00023136"/>
    </source>
</evidence>
<evidence type="ECO:0000256" key="3">
    <source>
        <dbReference type="ARBA" id="ARBA00022475"/>
    </source>
</evidence>
<dbReference type="NCBIfam" id="NF008228">
    <property type="entry name" value="PRK10995.1"/>
    <property type="match status" value="1"/>
</dbReference>
<keyword evidence="6 7" id="KW-0472">Membrane</keyword>
<organism evidence="8 9">
    <name type="scientific">Pontibacter ummariensis</name>
    <dbReference type="NCBI Taxonomy" id="1610492"/>
    <lineage>
        <taxon>Bacteria</taxon>
        <taxon>Pseudomonadati</taxon>
        <taxon>Bacteroidota</taxon>
        <taxon>Cytophagia</taxon>
        <taxon>Cytophagales</taxon>
        <taxon>Hymenobacteraceae</taxon>
        <taxon>Pontibacter</taxon>
    </lineage>
</organism>
<dbReference type="Pfam" id="PF01914">
    <property type="entry name" value="MarC"/>
    <property type="match status" value="1"/>
</dbReference>
<comment type="subcellular location">
    <subcellularLocation>
        <location evidence="1 7">Cell membrane</location>
        <topology evidence="1 7">Multi-pass membrane protein</topology>
    </subcellularLocation>
</comment>
<comment type="caution">
    <text evidence="7">Lacks conserved residue(s) required for the propagation of feature annotation.</text>
</comment>
<name>A0A239BGW2_9BACT</name>
<evidence type="ECO:0000256" key="2">
    <source>
        <dbReference type="ARBA" id="ARBA00009784"/>
    </source>
</evidence>
<feature type="transmembrane region" description="Helical" evidence="7">
    <location>
        <begin position="181"/>
        <end position="199"/>
    </location>
</feature>
<feature type="transmembrane region" description="Helical" evidence="7">
    <location>
        <begin position="68"/>
        <end position="90"/>
    </location>
</feature>
<dbReference type="InterPro" id="IPR002771">
    <property type="entry name" value="Multi_antbiot-R_MarC"/>
</dbReference>
<evidence type="ECO:0000313" key="8">
    <source>
        <dbReference type="EMBL" id="SNS07325.1"/>
    </source>
</evidence>
<protein>
    <recommendedName>
        <fullName evidence="7">UPF0056 membrane protein</fullName>
    </recommendedName>
</protein>
<dbReference type="NCBIfam" id="TIGR00427">
    <property type="entry name" value="NAAT family transporter"/>
    <property type="match status" value="1"/>
</dbReference>
<evidence type="ECO:0000256" key="4">
    <source>
        <dbReference type="ARBA" id="ARBA00022692"/>
    </source>
</evidence>
<dbReference type="PANTHER" id="PTHR33508:SF1">
    <property type="entry name" value="UPF0056 MEMBRANE PROTEIN YHCE"/>
    <property type="match status" value="1"/>
</dbReference>
<sequence>MRGDERRSTKVFCTAACFRASMSPDYWGQQFPSLPPYAMPGPAKVLFYIDERLYLTLQVCYLTLPMEIILATFSALFTVVNPFGAMPVFLTLTQDDTPEQRNQQALKACLYMVGILAVFFLTGQYVLNFFGIRIHDLRIAGGLMIMKAGFDLLTPGANKKKISPEVVEEGQQKDDISFTPLAMPMLSGPGSIAVSIGLFTTSLSVLDMLFILVGILLLAAVSYLILRSSHQLTRFMGKSGLAALSRIMGFIVLSIGVNFIVSALTALFFTER</sequence>
<dbReference type="GO" id="GO:0005886">
    <property type="term" value="C:plasma membrane"/>
    <property type="evidence" value="ECO:0007669"/>
    <property type="project" value="UniProtKB-SubCell"/>
</dbReference>
<dbReference type="PANTHER" id="PTHR33508">
    <property type="entry name" value="UPF0056 MEMBRANE PROTEIN YHCE"/>
    <property type="match status" value="1"/>
</dbReference>
<comment type="similarity">
    <text evidence="2 7">Belongs to the UPF0056 (MarC) family.</text>
</comment>
<dbReference type="Proteomes" id="UP000198432">
    <property type="component" value="Unassembled WGS sequence"/>
</dbReference>
<dbReference type="EMBL" id="FZOQ01000001">
    <property type="protein sequence ID" value="SNS07325.1"/>
    <property type="molecule type" value="Genomic_DNA"/>
</dbReference>
<dbReference type="AlphaFoldDB" id="A0A239BGW2"/>
<feature type="transmembrane region" description="Helical" evidence="7">
    <location>
        <begin position="247"/>
        <end position="269"/>
    </location>
</feature>
<evidence type="ECO:0000313" key="9">
    <source>
        <dbReference type="Proteomes" id="UP000198432"/>
    </source>
</evidence>
<feature type="transmembrane region" description="Helical" evidence="7">
    <location>
        <begin position="205"/>
        <end position="226"/>
    </location>
</feature>
<accession>A0A239BGW2</accession>
<keyword evidence="4 7" id="KW-0812">Transmembrane</keyword>
<evidence type="ECO:0000256" key="5">
    <source>
        <dbReference type="ARBA" id="ARBA00022989"/>
    </source>
</evidence>